<dbReference type="PRINTS" id="PR01698">
    <property type="entry name" value="CYTOFMRPINTP"/>
</dbReference>
<evidence type="ECO:0000313" key="3">
    <source>
        <dbReference type="Proteomes" id="UP000006643"/>
    </source>
</evidence>
<dbReference type="PANTHER" id="PTHR12195">
    <property type="entry name" value="CYTOPLASMIC FMR1-INTERACTING PROTEIN-RELATED"/>
    <property type="match status" value="1"/>
</dbReference>
<keyword evidence="3" id="KW-1185">Reference proteome</keyword>
<feature type="compositionally biased region" description="Pro residues" evidence="1">
    <location>
        <begin position="995"/>
        <end position="1005"/>
    </location>
</feature>
<dbReference type="VEuPathDB" id="FungiDB:PITG_08329"/>
<dbReference type="KEGG" id="pif:PITG_08329"/>
<dbReference type="OMA" id="SRVHEQI"/>
<protein>
    <submittedName>
        <fullName evidence="2">Uncharacterized protein</fullName>
    </submittedName>
</protein>
<dbReference type="EMBL" id="DS028130">
    <property type="protein sequence ID" value="EEY54780.1"/>
    <property type="molecule type" value="Genomic_DNA"/>
</dbReference>
<dbReference type="RefSeq" id="XP_002903725.1">
    <property type="nucleotide sequence ID" value="XM_002903679.1"/>
</dbReference>
<dbReference type="eggNOG" id="KOG3534">
    <property type="taxonomic scope" value="Eukaryota"/>
</dbReference>
<reference evidence="3" key="1">
    <citation type="journal article" date="2009" name="Nature">
        <title>Genome sequence and analysis of the Irish potato famine pathogen Phytophthora infestans.</title>
        <authorList>
            <consortium name="The Broad Institute Genome Sequencing Platform"/>
            <person name="Haas B.J."/>
            <person name="Kamoun S."/>
            <person name="Zody M.C."/>
            <person name="Jiang R.H."/>
            <person name="Handsaker R.E."/>
            <person name="Cano L.M."/>
            <person name="Grabherr M."/>
            <person name="Kodira C.D."/>
            <person name="Raffaele S."/>
            <person name="Torto-Alalibo T."/>
            <person name="Bozkurt T.O."/>
            <person name="Ah-Fong A.M."/>
            <person name="Alvarado L."/>
            <person name="Anderson V.L."/>
            <person name="Armstrong M.R."/>
            <person name="Avrova A."/>
            <person name="Baxter L."/>
            <person name="Beynon J."/>
            <person name="Boevink P.C."/>
            <person name="Bollmann S.R."/>
            <person name="Bos J.I."/>
            <person name="Bulone V."/>
            <person name="Cai G."/>
            <person name="Cakir C."/>
            <person name="Carrington J.C."/>
            <person name="Chawner M."/>
            <person name="Conti L."/>
            <person name="Costanzo S."/>
            <person name="Ewan R."/>
            <person name="Fahlgren N."/>
            <person name="Fischbach M.A."/>
            <person name="Fugelstad J."/>
            <person name="Gilroy E.M."/>
            <person name="Gnerre S."/>
            <person name="Green P.J."/>
            <person name="Grenville-Briggs L.J."/>
            <person name="Griffith J."/>
            <person name="Grunwald N.J."/>
            <person name="Horn K."/>
            <person name="Horner N.R."/>
            <person name="Hu C.H."/>
            <person name="Huitema E."/>
            <person name="Jeong D.H."/>
            <person name="Jones A.M."/>
            <person name="Jones J.D."/>
            <person name="Jones R.W."/>
            <person name="Karlsson E.K."/>
            <person name="Kunjeti S.G."/>
            <person name="Lamour K."/>
            <person name="Liu Z."/>
            <person name="Ma L."/>
            <person name="Maclean D."/>
            <person name="Chibucos M.C."/>
            <person name="McDonald H."/>
            <person name="McWalters J."/>
            <person name="Meijer H.J."/>
            <person name="Morgan W."/>
            <person name="Morris P.F."/>
            <person name="Munro C.A."/>
            <person name="O'Neill K."/>
            <person name="Ospina-Giraldo M."/>
            <person name="Pinzon A."/>
            <person name="Pritchard L."/>
            <person name="Ramsahoye B."/>
            <person name="Ren Q."/>
            <person name="Restrepo S."/>
            <person name="Roy S."/>
            <person name="Sadanandom A."/>
            <person name="Savidor A."/>
            <person name="Schornack S."/>
            <person name="Schwartz D.C."/>
            <person name="Schumann U.D."/>
            <person name="Schwessinger B."/>
            <person name="Seyer L."/>
            <person name="Sharpe T."/>
            <person name="Silvar C."/>
            <person name="Song J."/>
            <person name="Studholme D.J."/>
            <person name="Sykes S."/>
            <person name="Thines M."/>
            <person name="van de Vondervoort P.J."/>
            <person name="Phuntumart V."/>
            <person name="Wawra S."/>
            <person name="Weide R."/>
            <person name="Win J."/>
            <person name="Young C."/>
            <person name="Zhou S."/>
            <person name="Fry W."/>
            <person name="Meyers B.C."/>
            <person name="van West P."/>
            <person name="Ristaino J."/>
            <person name="Govers F."/>
            <person name="Birch P.R."/>
            <person name="Whisson S.C."/>
            <person name="Judelson H.S."/>
            <person name="Nusbaum C."/>
        </authorList>
    </citation>
    <scope>NUCLEOTIDE SEQUENCE [LARGE SCALE GENOMIC DNA]</scope>
    <source>
        <strain evidence="3">T30-4</strain>
    </source>
</reference>
<proteinExistence type="predicted"/>
<dbReference type="OrthoDB" id="10265867at2759"/>
<organism evidence="2 3">
    <name type="scientific">Phytophthora infestans (strain T30-4)</name>
    <name type="common">Potato late blight agent</name>
    <dbReference type="NCBI Taxonomy" id="403677"/>
    <lineage>
        <taxon>Eukaryota</taxon>
        <taxon>Sar</taxon>
        <taxon>Stramenopiles</taxon>
        <taxon>Oomycota</taxon>
        <taxon>Peronosporomycetes</taxon>
        <taxon>Peronosporales</taxon>
        <taxon>Peronosporaceae</taxon>
        <taxon>Phytophthora</taxon>
    </lineage>
</organism>
<dbReference type="GeneID" id="9475029"/>
<feature type="region of interest" description="Disordered" evidence="1">
    <location>
        <begin position="994"/>
        <end position="1018"/>
    </location>
</feature>
<sequence length="1018" mass="114784">MSPPSASDEFSHEVAAGFLFSEEMKTVRQLQAKCDEGRQLISIIYCSRSCARAFPSGVAANDAEPKKMKQYYHALFSVLQPQVEKIKQLNEYCSQAVVLLSDNIQRTTVHENMTRVIPDVMMDALVDIMDVILQLSHLHDTKSSLRNDFSVFKRTFLHIKDDLPDSELVEKDIVRLQEFMGSSYQAKGSVWDSLRHNLTNVKRYDQVTYLLLRHCVSHIENDVCMTPSSKFKYVRVLSYLMAVLEGSDAWKKTNALPGTDKKVIEAAVKLISRYPVIPMLLEISIKPVKAPHAQSGYKLESVNDRGSGIYTRAMREVLASDFKKKRKERKFSHLPDRTASAPLCQIQMLRTAIDSIVAKRSMGDLNAKSSTSSALFTFRKDLDSSDADILREFYRTAGAFHVLLDLSATLNELGDFSNLWFRELYVELVKSAQIPAEISLPWLLIEHCLDENTSFVEPVLAVLDTYNDAGNCSLYGLQQQHLYDETEAEGKLCFDHFVFLLAERVYLHYKTVAARTTCRQWIDHARLQSNDVAPKSSSATRHNPAVMTLSKLLDTDDVDSKYESILTQRYVSVFGRYYDLTFQLGQRVDALVSKDLENWFTKFEASDATCYVTLLSMLKVLKKTHESLAVLGLDDFDDILGETNDETLGCFLGHPASAIRSRVHEQISQTILTDLCQHFGLKFDDRRFIRRQLHDALTMTVGDQFAHEECLRKAKKHHLSGKSVLRTKIGQPSTGKASYGAFEKTITGSYRAFFGEPHIEAICELLSHRELLDVANDCTDFAVAKNSKAIQLKSTEQSDHGERHPQLLQCVLDRIDSMLKVSEISSEWEAEPDSQPEKMPNASSFYHVWCAFEFLSCNRPRTRPGDSTTDEDSAISLRTMFGDGVQFAGCTLVHLLGQRSLYDLWNVSQHVINVHLCDEVKAASDAQIALVSSKKSRLKNGTPSGQTTVGTLDREMEEKAARFVANARGMRATSERIFHMLEMTWPLGNNTPATFAPPPFTPPVKTPSSVSAHAQYPR</sequence>
<evidence type="ECO:0000313" key="2">
    <source>
        <dbReference type="EMBL" id="EEY54780.1"/>
    </source>
</evidence>
<name>D0NAC2_PHYIT</name>
<evidence type="ECO:0000256" key="1">
    <source>
        <dbReference type="SAM" id="MobiDB-lite"/>
    </source>
</evidence>
<accession>D0NAC2</accession>
<gene>
    <name evidence="2" type="ORF">PITG_08329</name>
</gene>
<dbReference type="AlphaFoldDB" id="D0NAC2"/>
<dbReference type="Pfam" id="PF05994">
    <property type="entry name" value="FragX_IP"/>
    <property type="match status" value="2"/>
</dbReference>
<dbReference type="Proteomes" id="UP000006643">
    <property type="component" value="Unassembled WGS sequence"/>
</dbReference>
<dbReference type="InParanoid" id="D0NAC2"/>
<dbReference type="PIRSF" id="PIRSF008153">
    <property type="entry name" value="FMR1_interacting"/>
    <property type="match status" value="1"/>
</dbReference>
<dbReference type="GO" id="GO:0030833">
    <property type="term" value="P:regulation of actin filament polymerization"/>
    <property type="evidence" value="ECO:0007669"/>
    <property type="project" value="InterPro"/>
</dbReference>
<dbReference type="GO" id="GO:0031267">
    <property type="term" value="F:small GTPase binding"/>
    <property type="evidence" value="ECO:0007669"/>
    <property type="project" value="InterPro"/>
</dbReference>
<dbReference type="STRING" id="403677.D0NAC2"/>
<dbReference type="InterPro" id="IPR008081">
    <property type="entry name" value="Cytoplasmic_FMR1-int"/>
</dbReference>
<dbReference type="HOGENOM" id="CLU_002688_2_1_1"/>